<dbReference type="GO" id="GO:0008270">
    <property type="term" value="F:zinc ion binding"/>
    <property type="evidence" value="ECO:0007669"/>
    <property type="project" value="UniProtKB-KW"/>
</dbReference>
<organism evidence="15 16">
    <name type="scientific">Corchorus olitorius</name>
    <dbReference type="NCBI Taxonomy" id="93759"/>
    <lineage>
        <taxon>Eukaryota</taxon>
        <taxon>Viridiplantae</taxon>
        <taxon>Streptophyta</taxon>
        <taxon>Embryophyta</taxon>
        <taxon>Tracheophyta</taxon>
        <taxon>Spermatophyta</taxon>
        <taxon>Magnoliopsida</taxon>
        <taxon>eudicotyledons</taxon>
        <taxon>Gunneridae</taxon>
        <taxon>Pentapetalae</taxon>
        <taxon>rosids</taxon>
        <taxon>malvids</taxon>
        <taxon>Malvales</taxon>
        <taxon>Malvaceae</taxon>
        <taxon>Grewioideae</taxon>
        <taxon>Apeibeae</taxon>
        <taxon>Corchorus</taxon>
    </lineage>
</organism>
<dbReference type="GO" id="GO:0005634">
    <property type="term" value="C:nucleus"/>
    <property type="evidence" value="ECO:0007669"/>
    <property type="project" value="UniProtKB-SubCell"/>
</dbReference>
<accession>A0A1R3HDZ4</accession>
<comment type="similarity">
    <text evidence="2">Belongs to the acetyltransferase family. ECO subfamily.</text>
</comment>
<proteinExistence type="inferred from homology"/>
<evidence type="ECO:0000256" key="9">
    <source>
        <dbReference type="ARBA" id="ARBA00023315"/>
    </source>
</evidence>
<evidence type="ECO:0000256" key="3">
    <source>
        <dbReference type="ARBA" id="ARBA00022679"/>
    </source>
</evidence>
<dbReference type="Pfam" id="PF13880">
    <property type="entry name" value="Acetyltransf_13"/>
    <property type="match status" value="1"/>
</dbReference>
<keyword evidence="5" id="KW-0863">Zinc-finger</keyword>
<dbReference type="InterPro" id="IPR028009">
    <property type="entry name" value="ESCO_Acetyltransf_dom"/>
</dbReference>
<dbReference type="OrthoDB" id="361362at2759"/>
<evidence type="ECO:0000313" key="15">
    <source>
        <dbReference type="EMBL" id="OMO68574.1"/>
    </source>
</evidence>
<dbReference type="InterPro" id="IPR024679">
    <property type="entry name" value="Ipi1_N"/>
</dbReference>
<dbReference type="InterPro" id="IPR016024">
    <property type="entry name" value="ARM-type_fold"/>
</dbReference>
<dbReference type="InterPro" id="IPR028005">
    <property type="entry name" value="AcTrfase_ESCO_Znf_dom"/>
</dbReference>
<dbReference type="GO" id="GO:0000785">
    <property type="term" value="C:chromatin"/>
    <property type="evidence" value="ECO:0007669"/>
    <property type="project" value="TreeGrafter"/>
</dbReference>
<evidence type="ECO:0000259" key="14">
    <source>
        <dbReference type="Pfam" id="PF25781"/>
    </source>
</evidence>
<evidence type="ECO:0000256" key="10">
    <source>
        <dbReference type="SAM" id="MobiDB-lite"/>
    </source>
</evidence>
<dbReference type="FunFam" id="1.25.10.10:FF:000348">
    <property type="entry name" value="uncharacterized protein LOC106763108 isoform X2"/>
    <property type="match status" value="1"/>
</dbReference>
<dbReference type="PANTHER" id="PTHR45884">
    <property type="entry name" value="N-ACETYLTRANSFERASE ECO"/>
    <property type="match status" value="1"/>
</dbReference>
<dbReference type="Pfam" id="PF13878">
    <property type="entry name" value="zf-C2H2_3"/>
    <property type="match status" value="1"/>
</dbReference>
<feature type="domain" description="N-acetyltransferase ESCO acetyl-transferase" evidence="13">
    <location>
        <begin position="1173"/>
        <end position="1241"/>
    </location>
</feature>
<comment type="caution">
    <text evidence="15">The sequence shown here is derived from an EMBL/GenBank/DDBJ whole genome shotgun (WGS) entry which is preliminary data.</text>
</comment>
<dbReference type="Pfam" id="PF12333">
    <property type="entry name" value="Ipi1_N"/>
    <property type="match status" value="1"/>
</dbReference>
<feature type="compositionally biased region" description="Basic residues" evidence="10">
    <location>
        <begin position="1"/>
        <end position="14"/>
    </location>
</feature>
<protein>
    <submittedName>
        <fullName evidence="15">Armadillo-type</fullName>
    </submittedName>
</protein>
<keyword evidence="16" id="KW-1185">Reference proteome</keyword>
<name>A0A1R3HDZ4_9ROSI</name>
<sequence length="1242" mass="139919">MVRSKASSKKHQQKKGIDFKKIKRKLGRKLPPPKNATNTEIKSKAIVLPEQSVATNKEGVAVSKKGLTLKELLQQTSHYNAKVRRDALMGIKDLAIKHPAELKLHRYAVIEKLQERISDDDKVVREGLYQLFKSEIFPGCAEDNQGPFISLVMTYIFNAMTNLAIDIRLMAFRFFDLVVQHYPPCFSLYAEKILQSYEGILRKSQFYLEDKGKLKSTLSGLVRCLSLLPIKKSECEEDVSGGRMIHAYEPDAPTKNAGFSVIVKKLKELVLVLVNCFQDFIPLLNSMPQLDAQSFDCIQSILQSIDIAVRFFIYGNHEEASESKPFQGSWDQTLSSSLSKKLFGVFPLYPKHHLSVKEDDRYFILNAVITEIFLHLHEWISPSANVFEKFLEFIENALLGKACSSTRSGKATWEKHAFTQTFKDCNPESSLKLACLSTIEEMLISRGDMHCAEASDPVALDYQAIWIRELPLLLILLDNKQPSSSQVVLNLLLRLGRFACSNTSLLWEYENTQFALSEFFSTCQEGNIYYGPFMRLPWDSQELSICCLYYFSNLSMLLLKSVASCCLCPELEPNVLFRIIEVLHAAYKAGHIQIADHISFFITLLSRFKVHPENICPVGESDVQISNYRTFKSLTSTVSSCLSQMGDRSVVFLLLEKAMLDLLLLKPPLDNACAMLRVLVMLDSKPTRLSEQSIIALSSFIPGYLLDVVHHIPEDGDNEATVSNHVRKCRYYLLPCFFLFDRSNKLLKLVLNVINSSLAELAPQTSSQYATDSLSQMNAIVSLLLLMYRDIKVQKVMSLLRTEIDSIVQSIATLESSEVNMTLEERHKFQCSFEQLKFVTTKDIFAKVEGIEINGKRLYKLLAMRAIYGNEPGEVLLTVELIDGSNRRLMTGFFLCLVSKILLLDSVKFSNSPPALSDGEDDDLAIWEKTQHTIVNTYTRRSQIHGNDAEKESSDKRLEKPIPENESSRDGGLRGKNLGKKRSYAQFHLELGQSDFLLRTCLICGLKYSPGDEEDEKGHSKFHKNFTLGIKFKGWKNERVVHIPEVEGSRVIMVSDADPVTHRNKVQEVMNMMEIELGEGWIYNKLCKVYLSVCSQRIVGCLVAEPIKEAFKVLSCSVGERQDGAAAAKQTKPKSSKLQFGELVLQREVVKRGTSKVVHGNHTGAILCEKEPVPAACGIRAIWVTPSNRRIGIATQLLEAARKSFCMGFVIEKSQLAFSNPSADGQALASNYIGTASFLVYK</sequence>
<feature type="domain" description="Pre-rRNA-processing protein Ipi1 N-terminal" evidence="11">
    <location>
        <begin position="147"/>
        <end position="211"/>
    </location>
</feature>
<keyword evidence="6" id="KW-0862">Zinc</keyword>
<feature type="domain" description="TEX10-like TPR repeats" evidence="14">
    <location>
        <begin position="464"/>
        <end position="819"/>
    </location>
</feature>
<feature type="region of interest" description="Disordered" evidence="10">
    <location>
        <begin position="938"/>
        <end position="977"/>
    </location>
</feature>
<dbReference type="InterPro" id="IPR057949">
    <property type="entry name" value="TPR_TEX10"/>
</dbReference>
<dbReference type="Pfam" id="PF25781">
    <property type="entry name" value="TPR_TEX10"/>
    <property type="match status" value="1"/>
</dbReference>
<dbReference type="Gene3D" id="1.25.10.10">
    <property type="entry name" value="Leucine-rich Repeat Variant"/>
    <property type="match status" value="1"/>
</dbReference>
<reference evidence="16" key="1">
    <citation type="submission" date="2013-09" db="EMBL/GenBank/DDBJ databases">
        <title>Corchorus olitorius genome sequencing.</title>
        <authorList>
            <person name="Alam M."/>
            <person name="Haque M.S."/>
            <person name="Islam M.S."/>
            <person name="Emdad E.M."/>
            <person name="Islam M.M."/>
            <person name="Ahmed B."/>
            <person name="Halim A."/>
            <person name="Hossen Q.M.M."/>
            <person name="Hossain M.Z."/>
            <person name="Ahmed R."/>
            <person name="Khan M.M."/>
            <person name="Islam R."/>
            <person name="Rashid M.M."/>
            <person name="Khan S.A."/>
            <person name="Rahman M.S."/>
            <person name="Alam M."/>
            <person name="Yahiya A.S."/>
            <person name="Khan M.S."/>
            <person name="Azam M.S."/>
            <person name="Haque T."/>
            <person name="Lashkar M.Z.H."/>
            <person name="Akhand A.I."/>
            <person name="Morshed G."/>
            <person name="Roy S."/>
            <person name="Uddin K.S."/>
            <person name="Rabeya T."/>
            <person name="Hossain A.S."/>
            <person name="Chowdhury A."/>
            <person name="Snigdha A.R."/>
            <person name="Mortoza M.S."/>
            <person name="Matin S.A."/>
            <person name="Hoque S.M.E."/>
            <person name="Islam M.K."/>
            <person name="Roy D.K."/>
            <person name="Haider R."/>
            <person name="Moosa M.M."/>
            <person name="Elias S.M."/>
            <person name="Hasan A.M."/>
            <person name="Jahan S."/>
            <person name="Shafiuddin M."/>
            <person name="Mahmood N."/>
            <person name="Shommy N.S."/>
        </authorList>
    </citation>
    <scope>NUCLEOTIDE SEQUENCE [LARGE SCALE GENOMIC DNA]</scope>
    <source>
        <strain evidence="16">cv. O-4</strain>
    </source>
</reference>
<keyword evidence="9" id="KW-0012">Acyltransferase</keyword>
<dbReference type="EMBL" id="AWUE01020375">
    <property type="protein sequence ID" value="OMO68574.1"/>
    <property type="molecule type" value="Genomic_DNA"/>
</dbReference>
<feature type="domain" description="N-acetyltransferase ESCO zinc-finger" evidence="12">
    <location>
        <begin position="986"/>
        <end position="1025"/>
    </location>
</feature>
<feature type="compositionally biased region" description="Basic and acidic residues" evidence="10">
    <location>
        <begin position="947"/>
        <end position="973"/>
    </location>
</feature>
<evidence type="ECO:0000256" key="5">
    <source>
        <dbReference type="ARBA" id="ARBA00022771"/>
    </source>
</evidence>
<dbReference type="AlphaFoldDB" id="A0A1R3HDZ4"/>
<dbReference type="STRING" id="93759.A0A1R3HDZ4"/>
<evidence type="ECO:0000256" key="1">
    <source>
        <dbReference type="ARBA" id="ARBA00004123"/>
    </source>
</evidence>
<dbReference type="SUPFAM" id="SSF48371">
    <property type="entry name" value="ARM repeat"/>
    <property type="match status" value="1"/>
</dbReference>
<evidence type="ECO:0000256" key="4">
    <source>
        <dbReference type="ARBA" id="ARBA00022723"/>
    </source>
</evidence>
<evidence type="ECO:0000256" key="6">
    <source>
        <dbReference type="ARBA" id="ARBA00022833"/>
    </source>
</evidence>
<evidence type="ECO:0000259" key="12">
    <source>
        <dbReference type="Pfam" id="PF13878"/>
    </source>
</evidence>
<keyword evidence="3" id="KW-0808">Transferase</keyword>
<dbReference type="PANTHER" id="PTHR45884:SF2">
    <property type="entry name" value="N-ACETYLTRANSFERASE ECO"/>
    <property type="match status" value="1"/>
</dbReference>
<evidence type="ECO:0000313" key="16">
    <source>
        <dbReference type="Proteomes" id="UP000187203"/>
    </source>
</evidence>
<dbReference type="GO" id="GO:0061733">
    <property type="term" value="F:protein-lysine-acetyltransferase activity"/>
    <property type="evidence" value="ECO:0007669"/>
    <property type="project" value="TreeGrafter"/>
</dbReference>
<keyword evidence="8" id="KW-0131">Cell cycle</keyword>
<feature type="region of interest" description="Disordered" evidence="10">
    <location>
        <begin position="1"/>
        <end position="37"/>
    </location>
</feature>
<keyword evidence="7" id="KW-0539">Nucleus</keyword>
<dbReference type="Proteomes" id="UP000187203">
    <property type="component" value="Unassembled WGS sequence"/>
</dbReference>
<evidence type="ECO:0000256" key="2">
    <source>
        <dbReference type="ARBA" id="ARBA00005816"/>
    </source>
</evidence>
<dbReference type="InterPro" id="IPR011989">
    <property type="entry name" value="ARM-like"/>
</dbReference>
<dbReference type="GO" id="GO:0007064">
    <property type="term" value="P:mitotic sister chromatid cohesion"/>
    <property type="evidence" value="ECO:0007669"/>
    <property type="project" value="TreeGrafter"/>
</dbReference>
<evidence type="ECO:0000259" key="11">
    <source>
        <dbReference type="Pfam" id="PF12333"/>
    </source>
</evidence>
<evidence type="ECO:0000259" key="13">
    <source>
        <dbReference type="Pfam" id="PF13880"/>
    </source>
</evidence>
<evidence type="ECO:0000256" key="8">
    <source>
        <dbReference type="ARBA" id="ARBA00023306"/>
    </source>
</evidence>
<evidence type="ECO:0000256" key="7">
    <source>
        <dbReference type="ARBA" id="ARBA00023242"/>
    </source>
</evidence>
<keyword evidence="4" id="KW-0479">Metal-binding</keyword>
<comment type="subcellular location">
    <subcellularLocation>
        <location evidence="1">Nucleus</location>
    </subcellularLocation>
</comment>
<gene>
    <name evidence="15" type="ORF">COLO4_29580</name>
</gene>